<evidence type="ECO:0000256" key="8">
    <source>
        <dbReference type="ARBA" id="ARBA00022989"/>
    </source>
</evidence>
<evidence type="ECO:0000256" key="9">
    <source>
        <dbReference type="ARBA" id="ARBA00023136"/>
    </source>
</evidence>
<protein>
    <recommendedName>
        <fullName evidence="3 10">Protein-S-isoprenylcysteine O-methyltransferase</fullName>
        <ecNumber evidence="3 10">2.1.1.100</ecNumber>
    </recommendedName>
</protein>
<keyword evidence="8 10" id="KW-1133">Transmembrane helix</keyword>
<dbReference type="Proteomes" id="UP001497383">
    <property type="component" value="Chromosome 5"/>
</dbReference>
<sequence length="231" mass="26813">MDSRRQKVCYHNTNVSLIEIFIVCWCLGSLYVVEIWSLFHTRKHARLVVYLLVLQSYFSLEFLNSWWYQPSSVTSQSFLIYGVRGNFAFWMMQCCSVVEYLMVGTGDYCFVGGVSAVGVFVAATGVLIRHLAMRQCGDSFSHYIATEKLHHKLTVDGIYGLSRHPSYLGFWLMTVGIEILLHNAVNLVIDIIALHFFFQQRTRYEEAMLVKFYGDEYKRYQARVGVYIPFI</sequence>
<evidence type="ECO:0000256" key="4">
    <source>
        <dbReference type="ARBA" id="ARBA00022603"/>
    </source>
</evidence>
<dbReference type="PANTHER" id="PTHR12714">
    <property type="entry name" value="PROTEIN-S ISOPRENYLCYSTEINE O-METHYLTRANSFERASE"/>
    <property type="match status" value="1"/>
</dbReference>
<organism evidence="11 12">
    <name type="scientific">Lodderomyces beijingensis</name>
    <dbReference type="NCBI Taxonomy" id="1775926"/>
    <lineage>
        <taxon>Eukaryota</taxon>
        <taxon>Fungi</taxon>
        <taxon>Dikarya</taxon>
        <taxon>Ascomycota</taxon>
        <taxon>Saccharomycotina</taxon>
        <taxon>Pichiomycetes</taxon>
        <taxon>Debaryomycetaceae</taxon>
        <taxon>Candida/Lodderomyces clade</taxon>
        <taxon>Lodderomyces</taxon>
    </lineage>
</organism>
<feature type="transmembrane region" description="Helical" evidence="10">
    <location>
        <begin position="110"/>
        <end position="132"/>
    </location>
</feature>
<keyword evidence="9 10" id="KW-0472">Membrane</keyword>
<reference evidence="11 12" key="1">
    <citation type="submission" date="2024-03" db="EMBL/GenBank/DDBJ databases">
        <authorList>
            <person name="Brejova B."/>
        </authorList>
    </citation>
    <scope>NUCLEOTIDE SEQUENCE [LARGE SCALE GENOMIC DNA]</scope>
    <source>
        <strain evidence="11 12">CBS 14171</strain>
    </source>
</reference>
<evidence type="ECO:0000313" key="12">
    <source>
        <dbReference type="Proteomes" id="UP001497383"/>
    </source>
</evidence>
<keyword evidence="12" id="KW-1185">Reference proteome</keyword>
<keyword evidence="10" id="KW-0256">Endoplasmic reticulum</keyword>
<proteinExistence type="inferred from homology"/>
<keyword evidence="5" id="KW-0808">Transferase</keyword>
<comment type="similarity">
    <text evidence="2 10">Belongs to the class VI-like SAM-binding methyltransferase superfamily. Isoprenylcysteine carboxyl methyltransferase family.</text>
</comment>
<name>A0ABP0ZPM9_9ASCO</name>
<keyword evidence="7 10" id="KW-0812">Transmembrane</keyword>
<feature type="transmembrane region" description="Helical" evidence="10">
    <location>
        <begin position="87"/>
        <end position="103"/>
    </location>
</feature>
<evidence type="ECO:0000256" key="10">
    <source>
        <dbReference type="RuleBase" id="RU362022"/>
    </source>
</evidence>
<keyword evidence="4 10" id="KW-0489">Methyltransferase</keyword>
<dbReference type="GeneID" id="92209541"/>
<dbReference type="InterPro" id="IPR025770">
    <property type="entry name" value="PPMT_MeTrfase"/>
</dbReference>
<accession>A0ABP0ZPM9</accession>
<keyword evidence="6 10" id="KW-0949">S-adenosyl-L-methionine</keyword>
<evidence type="ECO:0000256" key="5">
    <source>
        <dbReference type="ARBA" id="ARBA00022679"/>
    </source>
</evidence>
<gene>
    <name evidence="11" type="ORF">LODBEIA_P43450</name>
</gene>
<evidence type="ECO:0000256" key="7">
    <source>
        <dbReference type="ARBA" id="ARBA00022692"/>
    </source>
</evidence>
<dbReference type="Pfam" id="PF04140">
    <property type="entry name" value="ICMT"/>
    <property type="match status" value="1"/>
</dbReference>
<comment type="catalytic activity">
    <reaction evidence="10">
        <text>[protein]-C-terminal S-[(2E,6E)-farnesyl]-L-cysteine + S-adenosyl-L-methionine = [protein]-C-terminal S-[(2E,6E)-farnesyl]-L-cysteine methyl ester + S-adenosyl-L-homocysteine</text>
        <dbReference type="Rhea" id="RHEA:21672"/>
        <dbReference type="Rhea" id="RHEA-COMP:12125"/>
        <dbReference type="Rhea" id="RHEA-COMP:12126"/>
        <dbReference type="ChEBI" id="CHEBI:57856"/>
        <dbReference type="ChEBI" id="CHEBI:59789"/>
        <dbReference type="ChEBI" id="CHEBI:90510"/>
        <dbReference type="ChEBI" id="CHEBI:90511"/>
        <dbReference type="EC" id="2.1.1.100"/>
    </reaction>
</comment>
<evidence type="ECO:0000256" key="1">
    <source>
        <dbReference type="ARBA" id="ARBA00004141"/>
    </source>
</evidence>
<dbReference type="RefSeq" id="XP_066831283.1">
    <property type="nucleotide sequence ID" value="XM_066974556.1"/>
</dbReference>
<evidence type="ECO:0000256" key="3">
    <source>
        <dbReference type="ARBA" id="ARBA00012151"/>
    </source>
</evidence>
<dbReference type="PROSITE" id="PS51564">
    <property type="entry name" value="SAM_ICMT"/>
    <property type="match status" value="1"/>
</dbReference>
<dbReference type="EC" id="2.1.1.100" evidence="3 10"/>
<feature type="transmembrane region" description="Helical" evidence="10">
    <location>
        <begin position="170"/>
        <end position="198"/>
    </location>
</feature>
<evidence type="ECO:0000256" key="2">
    <source>
        <dbReference type="ARBA" id="ARBA00009140"/>
    </source>
</evidence>
<feature type="transmembrane region" description="Helical" evidence="10">
    <location>
        <begin position="20"/>
        <end position="40"/>
    </location>
</feature>
<evidence type="ECO:0000256" key="6">
    <source>
        <dbReference type="ARBA" id="ARBA00022691"/>
    </source>
</evidence>
<comment type="subcellular location">
    <subcellularLocation>
        <location evidence="10">Endoplasmic reticulum membrane</location>
        <topology evidence="10">Multi-pass membrane protein</topology>
    </subcellularLocation>
    <subcellularLocation>
        <location evidence="1">Membrane</location>
        <topology evidence="1">Multi-pass membrane protein</topology>
    </subcellularLocation>
</comment>
<dbReference type="InterPro" id="IPR007269">
    <property type="entry name" value="ICMT_MeTrfase"/>
</dbReference>
<dbReference type="EMBL" id="OZ022409">
    <property type="protein sequence ID" value="CAK9440245.1"/>
    <property type="molecule type" value="Genomic_DNA"/>
</dbReference>
<dbReference type="PANTHER" id="PTHR12714:SF9">
    <property type="entry name" value="PROTEIN-S-ISOPRENYLCYSTEINE O-METHYLTRANSFERASE"/>
    <property type="match status" value="1"/>
</dbReference>
<evidence type="ECO:0000313" key="11">
    <source>
        <dbReference type="EMBL" id="CAK9440245.1"/>
    </source>
</evidence>
<dbReference type="Gene3D" id="1.20.120.1630">
    <property type="match status" value="1"/>
</dbReference>
<feature type="transmembrane region" description="Helical" evidence="10">
    <location>
        <begin position="47"/>
        <end position="67"/>
    </location>
</feature>